<organism evidence="2 3">
    <name type="scientific">Streptomyces guryensis</name>
    <dbReference type="NCBI Taxonomy" id="2886947"/>
    <lineage>
        <taxon>Bacteria</taxon>
        <taxon>Bacillati</taxon>
        <taxon>Actinomycetota</taxon>
        <taxon>Actinomycetes</taxon>
        <taxon>Kitasatosporales</taxon>
        <taxon>Streptomycetaceae</taxon>
        <taxon>Streptomyces</taxon>
    </lineage>
</organism>
<proteinExistence type="predicted"/>
<evidence type="ECO:0000313" key="2">
    <source>
        <dbReference type="EMBL" id="MCD9872794.1"/>
    </source>
</evidence>
<evidence type="ECO:0000313" key="3">
    <source>
        <dbReference type="Proteomes" id="UP001108029"/>
    </source>
</evidence>
<reference evidence="2" key="1">
    <citation type="submission" date="2021-12" db="EMBL/GenBank/DDBJ databases">
        <authorList>
            <person name="Lee J.-H."/>
            <person name="Kim S.-B."/>
        </authorList>
    </citation>
    <scope>NUCLEOTIDE SEQUENCE</scope>
    <source>
        <strain evidence="2">NR30</strain>
    </source>
</reference>
<keyword evidence="3" id="KW-1185">Reference proteome</keyword>
<name>A0A9Q3VJL4_9ACTN</name>
<dbReference type="Proteomes" id="UP001108029">
    <property type="component" value="Unassembled WGS sequence"/>
</dbReference>
<sequence>MSSGQLPLDEQDQVLLAPGQRLMNWRAFFAPLAAHREALVKDPELVRLAADVVAVFAEHAASSGLTRNQMREFLGPSGRGWPLAVLDSRLSLMIDMSFLEPYVLKKHQDRYVMRPAGLAGAIAAERLALHGGVDELIGLLDRTRELLERDDPDPTPVLEALRTCRHGLTVFALDLQRQVIMATPAELINAQRQHDHTDFTRQVTDLNELVTRAFSGDLVLEDAATALIEAAQFYREQLIAAIDKILEHGGGSLNLDVLTPAEYLHLAKTAGVDRLGHFGESLVADTPPVWIDGQHVIDTAASYTPQRPPRPRPAPPQPTPDDAADPFAALDDATQHENLRQEILLEDLLGGQQHTALADVLEARGWPGAGRLLVDLLAADADPLVDCHIEIAVPVRVDPTAKVTYLHDITLHAGTDVGGHDRDR</sequence>
<feature type="region of interest" description="Disordered" evidence="1">
    <location>
        <begin position="302"/>
        <end position="327"/>
    </location>
</feature>
<dbReference type="AlphaFoldDB" id="A0A9Q3VJL4"/>
<gene>
    <name evidence="2" type="ORF">LJ657_03755</name>
</gene>
<feature type="compositionally biased region" description="Pro residues" evidence="1">
    <location>
        <begin position="306"/>
        <end position="319"/>
    </location>
</feature>
<comment type="caution">
    <text evidence="2">The sequence shown here is derived from an EMBL/GenBank/DDBJ whole genome shotgun (WGS) entry which is preliminary data.</text>
</comment>
<protein>
    <submittedName>
        <fullName evidence="2">Uncharacterized protein</fullName>
    </submittedName>
</protein>
<accession>A0A9Q3VJL4</accession>
<evidence type="ECO:0000256" key="1">
    <source>
        <dbReference type="SAM" id="MobiDB-lite"/>
    </source>
</evidence>
<dbReference type="RefSeq" id="WP_232646726.1">
    <property type="nucleotide sequence ID" value="NZ_JAJSBI010000001.1"/>
</dbReference>
<dbReference type="EMBL" id="JAJSBI010000001">
    <property type="protein sequence ID" value="MCD9872794.1"/>
    <property type="molecule type" value="Genomic_DNA"/>
</dbReference>